<dbReference type="PATRIC" id="fig|1121353.3.peg.1091"/>
<evidence type="ECO:0000256" key="1">
    <source>
        <dbReference type="SAM" id="Phobius"/>
    </source>
</evidence>
<dbReference type="RefSeq" id="WP_015650945.1">
    <property type="nucleotide sequence ID" value="NC_020506.1"/>
</dbReference>
<dbReference type="Proteomes" id="UP000011760">
    <property type="component" value="Chromosome"/>
</dbReference>
<dbReference type="HOGENOM" id="CLU_058821_1_0_11"/>
<dbReference type="eggNOG" id="COG1540">
    <property type="taxonomic scope" value="Bacteria"/>
</dbReference>
<evidence type="ECO:0000313" key="2">
    <source>
        <dbReference type="EMBL" id="AGG66512.1"/>
    </source>
</evidence>
<proteinExistence type="predicted"/>
<protein>
    <recommendedName>
        <fullName evidence="4">EcsC family protein</fullName>
    </recommendedName>
</protein>
<evidence type="ECO:0008006" key="4">
    <source>
        <dbReference type="Google" id="ProtNLM"/>
    </source>
</evidence>
<accession>M1UTK6</accession>
<evidence type="ECO:0000313" key="3">
    <source>
        <dbReference type="Proteomes" id="UP000011760"/>
    </source>
</evidence>
<dbReference type="OrthoDB" id="4422408at2"/>
<dbReference type="STRING" id="1121353.H924_05330"/>
<sequence length="238" mass="24970">MSESKIITDALGSDPMTLEENAGFGGKYLIAALDKAVDMQTSVIEGYVNWLRKQNPKANPAEIQVLIDKHFMRLATGSGAGVGVAAAVPGIGFVTGALAVGAESLVFLDAAAFYTMASAHLRGIDINHSERRRALVLVVLLGASGTAIVDATVGDISKPSKVPGIAISRLRVGNLVEVNSRLLKFGLNRIGKQFRKAWIGKILPLGIGAVMGTLANRKMAKKTIGNAYDSLGPVPSSF</sequence>
<feature type="transmembrane region" description="Helical" evidence="1">
    <location>
        <begin position="134"/>
        <end position="153"/>
    </location>
</feature>
<reference evidence="2 3" key="1">
    <citation type="submission" date="2013-02" db="EMBL/GenBank/DDBJ databases">
        <title>The complete genome sequence of Corynebacterium callunae DSM 20147.</title>
        <authorList>
            <person name="Ruckert C."/>
            <person name="Albersmeier A."/>
            <person name="Kalinowski J."/>
        </authorList>
    </citation>
    <scope>NUCLEOTIDE SEQUENCE [LARGE SCALE GENOMIC DNA]</scope>
    <source>
        <strain evidence="2 3">DSM 20147</strain>
    </source>
</reference>
<keyword evidence="1" id="KW-1133">Transmembrane helix</keyword>
<dbReference type="KEGG" id="ccn:H924_05330"/>
<dbReference type="AlphaFoldDB" id="M1UTK6"/>
<keyword evidence="3" id="KW-1185">Reference proteome</keyword>
<dbReference type="EMBL" id="CP004354">
    <property type="protein sequence ID" value="AGG66512.1"/>
    <property type="molecule type" value="Genomic_DNA"/>
</dbReference>
<feature type="transmembrane region" description="Helical" evidence="1">
    <location>
        <begin position="197"/>
        <end position="215"/>
    </location>
</feature>
<name>M1UTK6_9CORY</name>
<keyword evidence="1" id="KW-0472">Membrane</keyword>
<feature type="transmembrane region" description="Helical" evidence="1">
    <location>
        <begin position="79"/>
        <end position="99"/>
    </location>
</feature>
<feature type="transmembrane region" description="Helical" evidence="1">
    <location>
        <begin position="105"/>
        <end position="122"/>
    </location>
</feature>
<organism evidence="2 3">
    <name type="scientific">Corynebacterium callunae DSM 20147</name>
    <dbReference type="NCBI Taxonomy" id="1121353"/>
    <lineage>
        <taxon>Bacteria</taxon>
        <taxon>Bacillati</taxon>
        <taxon>Actinomycetota</taxon>
        <taxon>Actinomycetes</taxon>
        <taxon>Mycobacteriales</taxon>
        <taxon>Corynebacteriaceae</taxon>
        <taxon>Corynebacterium</taxon>
    </lineage>
</organism>
<keyword evidence="1" id="KW-0812">Transmembrane</keyword>
<gene>
    <name evidence="2" type="ORF">H924_05330</name>
</gene>